<evidence type="ECO:0000256" key="3">
    <source>
        <dbReference type="ARBA" id="ARBA00022801"/>
    </source>
</evidence>
<keyword evidence="1 6" id="KW-0645">Protease</keyword>
<dbReference type="EMBL" id="LNIX01000001">
    <property type="protein sequence ID" value="OXA64790.1"/>
    <property type="molecule type" value="Genomic_DNA"/>
</dbReference>
<comment type="caution">
    <text evidence="9">The sequence shown here is derived from an EMBL/GenBank/DDBJ whole genome shotgun (WGS) entry which is preliminary data.</text>
</comment>
<feature type="active site" evidence="6">
    <location>
        <position position="177"/>
    </location>
</feature>
<feature type="binding site" evidence="6">
    <location>
        <position position="176"/>
    </location>
    <ligand>
        <name>Zn(2+)</name>
        <dbReference type="ChEBI" id="CHEBI:29105"/>
        <note>catalytic</note>
    </ligand>
</feature>
<evidence type="ECO:0000256" key="4">
    <source>
        <dbReference type="ARBA" id="ARBA00022833"/>
    </source>
</evidence>
<dbReference type="PANTHER" id="PTHR10127">
    <property type="entry name" value="DISCOIDIN, CUB, EGF, LAMININ , AND ZINC METALLOPROTEASE DOMAIN CONTAINING"/>
    <property type="match status" value="1"/>
</dbReference>
<keyword evidence="4 6" id="KW-0862">Zinc</keyword>
<dbReference type="OrthoDB" id="1925699at2759"/>
<dbReference type="Proteomes" id="UP000198287">
    <property type="component" value="Unassembled WGS sequence"/>
</dbReference>
<evidence type="ECO:0000313" key="9">
    <source>
        <dbReference type="EMBL" id="OXA64790.1"/>
    </source>
</evidence>
<dbReference type="GO" id="GO:0006508">
    <property type="term" value="P:proteolysis"/>
    <property type="evidence" value="ECO:0007669"/>
    <property type="project" value="UniProtKB-KW"/>
</dbReference>
<dbReference type="GO" id="GO:0008270">
    <property type="term" value="F:zinc ion binding"/>
    <property type="evidence" value="ECO:0007669"/>
    <property type="project" value="UniProtKB-UniRule"/>
</dbReference>
<dbReference type="SMART" id="SM00235">
    <property type="entry name" value="ZnMc"/>
    <property type="match status" value="1"/>
</dbReference>
<comment type="cofactor">
    <cofactor evidence="6 7">
        <name>Zn(2+)</name>
        <dbReference type="ChEBI" id="CHEBI:29105"/>
    </cofactor>
    <text evidence="6 7">Binds 1 zinc ion per subunit.</text>
</comment>
<evidence type="ECO:0000256" key="5">
    <source>
        <dbReference type="ARBA" id="ARBA00023049"/>
    </source>
</evidence>
<dbReference type="PRINTS" id="PR00480">
    <property type="entry name" value="ASTACIN"/>
</dbReference>
<evidence type="ECO:0000256" key="6">
    <source>
        <dbReference type="PROSITE-ProRule" id="PRU01211"/>
    </source>
</evidence>
<dbReference type="EC" id="3.4.24.-" evidence="7"/>
<dbReference type="InterPro" id="IPR001506">
    <property type="entry name" value="Peptidase_M12A"/>
</dbReference>
<dbReference type="InterPro" id="IPR024079">
    <property type="entry name" value="MetalloPept_cat_dom_sf"/>
</dbReference>
<name>A0A226F631_FOLCA</name>
<comment type="caution">
    <text evidence="6">Lacks conserved residue(s) required for the propagation of feature annotation.</text>
</comment>
<dbReference type="PROSITE" id="PS51864">
    <property type="entry name" value="ASTACIN"/>
    <property type="match status" value="1"/>
</dbReference>
<feature type="binding site" evidence="6">
    <location>
        <position position="180"/>
    </location>
    <ligand>
        <name>Zn(2+)</name>
        <dbReference type="ChEBI" id="CHEBI:29105"/>
        <note>catalytic</note>
    </ligand>
</feature>
<dbReference type="SUPFAM" id="SSF55486">
    <property type="entry name" value="Metalloproteases ('zincins'), catalytic domain"/>
    <property type="match status" value="1"/>
</dbReference>
<dbReference type="SMART" id="SM00696">
    <property type="entry name" value="DM9"/>
    <property type="match status" value="1"/>
</dbReference>
<keyword evidence="10" id="KW-1185">Reference proteome</keyword>
<evidence type="ECO:0000256" key="1">
    <source>
        <dbReference type="ARBA" id="ARBA00022670"/>
    </source>
</evidence>
<dbReference type="STRING" id="158441.A0A226F631"/>
<evidence type="ECO:0000259" key="8">
    <source>
        <dbReference type="PROSITE" id="PS51864"/>
    </source>
</evidence>
<sequence>MYYFYYLPFSVNKPAELKKMEIKTLLTGAFLLLGMSCITNGISSPNFITDEEFKQAELLSSSKPFTNDTPPLILPPQDTARFQTRAVGMRIWTNAQVPYMLDAKFTADMRVRVAEAINNFHKNTCIRFVPKQNRHTSWVKILYDDNVCGLAHMCMNNGAQFAKFGGGCVTSGVMTHELGHTLCLGHEQTRQDRDNWIGFDTSKCSPPGKDDLPFGLHKLYDYVSIEHYEGECYNGCYLPKQPGVTKCGSGGSLSVLDIELLNEMYGCNSDCLGYRFVNRNSLTSSSNMVLIGWEADGTPLYNCRVYHQGDIIPGKYHTASKNCDIVWGGREYAKGGSDQIEVLTNPHSNALRWVRSDTLPAGAIRGGRTASRETLYVVSCLNNNRNWMPGSYHVSGGGYYGFGGSEFKCKSGDMEFLVCT</sequence>
<keyword evidence="5 6" id="KW-0482">Metalloprotease</keyword>
<dbReference type="AlphaFoldDB" id="A0A226F631"/>
<protein>
    <recommendedName>
        <fullName evidence="7">Metalloendopeptidase</fullName>
        <ecNumber evidence="7">3.4.24.-</ecNumber>
    </recommendedName>
</protein>
<dbReference type="OMA" id="GVMTHEL"/>
<dbReference type="InterPro" id="IPR006026">
    <property type="entry name" value="Peptidase_Metallo"/>
</dbReference>
<evidence type="ECO:0000256" key="2">
    <source>
        <dbReference type="ARBA" id="ARBA00022723"/>
    </source>
</evidence>
<dbReference type="Pfam" id="PF01400">
    <property type="entry name" value="Astacin"/>
    <property type="match status" value="1"/>
</dbReference>
<organism evidence="9 10">
    <name type="scientific">Folsomia candida</name>
    <name type="common">Springtail</name>
    <dbReference type="NCBI Taxonomy" id="158441"/>
    <lineage>
        <taxon>Eukaryota</taxon>
        <taxon>Metazoa</taxon>
        <taxon>Ecdysozoa</taxon>
        <taxon>Arthropoda</taxon>
        <taxon>Hexapoda</taxon>
        <taxon>Collembola</taxon>
        <taxon>Entomobryomorpha</taxon>
        <taxon>Isotomoidea</taxon>
        <taxon>Isotomidae</taxon>
        <taxon>Proisotominae</taxon>
        <taxon>Folsomia</taxon>
    </lineage>
</organism>
<reference evidence="9 10" key="1">
    <citation type="submission" date="2015-12" db="EMBL/GenBank/DDBJ databases">
        <title>The genome of Folsomia candida.</title>
        <authorList>
            <person name="Faddeeva A."/>
            <person name="Derks M.F."/>
            <person name="Anvar Y."/>
            <person name="Smit S."/>
            <person name="Van Straalen N."/>
            <person name="Roelofs D."/>
        </authorList>
    </citation>
    <scope>NUCLEOTIDE SEQUENCE [LARGE SCALE GENOMIC DNA]</scope>
    <source>
        <strain evidence="9 10">VU population</strain>
        <tissue evidence="9">Whole body</tissue>
    </source>
</reference>
<evidence type="ECO:0000256" key="7">
    <source>
        <dbReference type="RuleBase" id="RU361183"/>
    </source>
</evidence>
<accession>A0A226F631</accession>
<dbReference type="Gene3D" id="3.40.390.10">
    <property type="entry name" value="Collagenase (Catalytic Domain)"/>
    <property type="match status" value="1"/>
</dbReference>
<dbReference type="GO" id="GO:0004222">
    <property type="term" value="F:metalloendopeptidase activity"/>
    <property type="evidence" value="ECO:0007669"/>
    <property type="project" value="UniProtKB-UniRule"/>
</dbReference>
<keyword evidence="2 6" id="KW-0479">Metal-binding</keyword>
<feature type="binding site" evidence="6">
    <location>
        <position position="186"/>
    </location>
    <ligand>
        <name>Zn(2+)</name>
        <dbReference type="ChEBI" id="CHEBI:29105"/>
        <note>catalytic</note>
    </ligand>
</feature>
<evidence type="ECO:0000313" key="10">
    <source>
        <dbReference type="Proteomes" id="UP000198287"/>
    </source>
</evidence>
<proteinExistence type="predicted"/>
<keyword evidence="3 6" id="KW-0378">Hydrolase</keyword>
<gene>
    <name evidence="9" type="ORF">Fcan01_00063</name>
</gene>
<feature type="domain" description="Peptidase M12A" evidence="8">
    <location>
        <begin position="85"/>
        <end position="268"/>
    </location>
</feature>
<dbReference type="PANTHER" id="PTHR10127:SF780">
    <property type="entry name" value="METALLOENDOPEPTIDASE"/>
    <property type="match status" value="1"/>
</dbReference>
<dbReference type="Pfam" id="PF11901">
    <property type="entry name" value="DM9"/>
    <property type="match status" value="1"/>
</dbReference>
<dbReference type="InterPro" id="IPR006616">
    <property type="entry name" value="DM9_repeat"/>
</dbReference>